<name>A0A161LMI5_9ACTN</name>
<sequence length="522" mass="54779">MVPGMAPAEPTHPVRSRSASRYDVVVAGGGHNGLVAAAYLARAGRRVLVLERLGHVGGLAVSARAFPGVDARLSRYSYLVSLLPTKIVKDLGLAVELRRRRYASYTPVGETGLLVDGGDEHRTAASFARVTGGTADLEAWRRFYAMTAQAAARIAPTLLEPLVSRTAMRDLVGGETWRELFERPIGEVVDERFADDTVRGVVLTDALIGTFADPCDEGLLANRCLLYHVIGDGTGEWNVPVGGMGAVSGALAGAARAAGAEIRTGAEVVAIDPGGEVTFRDGAGEHAVTGERVLANVPPAVLARLLGGGGDGPAPEGAQLKINMVLSRLPRLRDPEVDPVAAFSGTFHINEGREQLARAHAEAARGTIPGLPPAEVYCHSLTDPSILGPELRAAGAQTMTLFGLHMPARLFRADPAGAREEAVRATLASVNRVLAEPIEDCLLRDPDGRPCLEAKTPVDLEAEAGLPGGHIFHRDLSWPFGEPGRWGVETGFERILLCGAGARRGGGVSGIPGHNAAMALLS</sequence>
<evidence type="ECO:0000313" key="5">
    <source>
        <dbReference type="EMBL" id="GAT65876.1"/>
    </source>
</evidence>
<evidence type="ECO:0000256" key="3">
    <source>
        <dbReference type="ARBA" id="ARBA00040298"/>
    </source>
</evidence>
<comment type="function">
    <text evidence="1">Probable oxidoreductase that may play a role as regulator of mitochondrial function.</text>
</comment>
<comment type="subunit">
    <text evidence="2">Interacts with COX5B; this interaction may contribute to localize PYROXD2 to the inner face of the inner mitochondrial membrane.</text>
</comment>
<dbReference type="Pfam" id="PF01593">
    <property type="entry name" value="Amino_oxidase"/>
    <property type="match status" value="1"/>
</dbReference>
<dbReference type="InterPro" id="IPR002937">
    <property type="entry name" value="Amino_oxidase"/>
</dbReference>
<organism evidence="5 6">
    <name type="scientific">Planomonospora sphaerica</name>
    <dbReference type="NCBI Taxonomy" id="161355"/>
    <lineage>
        <taxon>Bacteria</taxon>
        <taxon>Bacillati</taxon>
        <taxon>Actinomycetota</taxon>
        <taxon>Actinomycetes</taxon>
        <taxon>Streptosporangiales</taxon>
        <taxon>Streptosporangiaceae</taxon>
        <taxon>Planomonospora</taxon>
    </lineage>
</organism>
<proteinExistence type="predicted"/>
<dbReference type="PANTHER" id="PTHR10668">
    <property type="entry name" value="PHYTOENE DEHYDROGENASE"/>
    <property type="match status" value="1"/>
</dbReference>
<keyword evidence="6" id="KW-1185">Reference proteome</keyword>
<evidence type="ECO:0000256" key="1">
    <source>
        <dbReference type="ARBA" id="ARBA00037217"/>
    </source>
</evidence>
<dbReference type="STRING" id="161355.PS9374_01520"/>
<reference evidence="6" key="2">
    <citation type="submission" date="2016-04" db="EMBL/GenBank/DDBJ databases">
        <title>Planomonospora sphaerica JCM9374 whole genome shotgun sequence.</title>
        <authorList>
            <person name="Suzuki T."/>
            <person name="Dohra H."/>
            <person name="Kodani S."/>
        </authorList>
    </citation>
    <scope>NUCLEOTIDE SEQUENCE [LARGE SCALE GENOMIC DNA]</scope>
    <source>
        <strain evidence="6">JCM 9374</strain>
    </source>
</reference>
<dbReference type="PANTHER" id="PTHR10668:SF103">
    <property type="entry name" value="PYRIDINE NUCLEOTIDE-DISULFIDE OXIDOREDUCTASE DOMAIN-CONTAINING PROTEIN 2"/>
    <property type="match status" value="1"/>
</dbReference>
<evidence type="ECO:0000259" key="4">
    <source>
        <dbReference type="Pfam" id="PF01593"/>
    </source>
</evidence>
<dbReference type="Proteomes" id="UP000077701">
    <property type="component" value="Unassembled WGS sequence"/>
</dbReference>
<evidence type="ECO:0000256" key="2">
    <source>
        <dbReference type="ARBA" id="ARBA00038825"/>
    </source>
</evidence>
<dbReference type="SUPFAM" id="SSF51905">
    <property type="entry name" value="FAD/NAD(P)-binding domain"/>
    <property type="match status" value="1"/>
</dbReference>
<dbReference type="InterPro" id="IPR036188">
    <property type="entry name" value="FAD/NAD-bd_sf"/>
</dbReference>
<feature type="domain" description="Amine oxidase" evidence="4">
    <location>
        <begin position="33"/>
        <end position="303"/>
    </location>
</feature>
<dbReference type="EMBL" id="BDCX01000003">
    <property type="protein sequence ID" value="GAT65876.1"/>
    <property type="molecule type" value="Genomic_DNA"/>
</dbReference>
<reference evidence="5 6" key="1">
    <citation type="journal article" date="2016" name="Genome Announc.">
        <title>Draft Genome Sequence of Planomonospora sphaerica JCM9374, a Rare Actinomycete.</title>
        <authorList>
            <person name="Dohra H."/>
            <person name="Suzuki T."/>
            <person name="Inoue Y."/>
            <person name="Kodani S."/>
        </authorList>
    </citation>
    <scope>NUCLEOTIDE SEQUENCE [LARGE SCALE GENOMIC DNA]</scope>
    <source>
        <strain evidence="5 6">JCM 9374</strain>
    </source>
</reference>
<comment type="caution">
    <text evidence="5">The sequence shown here is derived from an EMBL/GenBank/DDBJ whole genome shotgun (WGS) entry which is preliminary data.</text>
</comment>
<dbReference type="Gene3D" id="3.50.50.60">
    <property type="entry name" value="FAD/NAD(P)-binding domain"/>
    <property type="match status" value="2"/>
</dbReference>
<gene>
    <name evidence="5" type="ORF">PS9374_01520</name>
</gene>
<evidence type="ECO:0000313" key="6">
    <source>
        <dbReference type="Proteomes" id="UP000077701"/>
    </source>
</evidence>
<accession>A0A161LMI5</accession>
<dbReference type="GO" id="GO:0016491">
    <property type="term" value="F:oxidoreductase activity"/>
    <property type="evidence" value="ECO:0007669"/>
    <property type="project" value="InterPro"/>
</dbReference>
<protein>
    <recommendedName>
        <fullName evidence="3">Pyridine nucleotide-disulfide oxidoreductase domain-containing protein 2</fullName>
    </recommendedName>
</protein>
<dbReference type="GO" id="GO:0005829">
    <property type="term" value="C:cytosol"/>
    <property type="evidence" value="ECO:0007669"/>
    <property type="project" value="TreeGrafter"/>
</dbReference>
<dbReference type="AlphaFoldDB" id="A0A161LMI5"/>